<reference evidence="1" key="1">
    <citation type="submission" date="2020-07" db="EMBL/GenBank/DDBJ databases">
        <title>Genome sequences of bacteria associated with the marine, planktonic diatom Thalassiosira profunda strain ECT2AJA-044.</title>
        <authorList>
            <person name="Gargas C.B."/>
            <person name="Roberts W.R."/>
            <person name="Alverson A.J."/>
        </authorList>
    </citation>
    <scope>NUCLEOTIDE SEQUENCE</scope>
    <source>
        <strain evidence="1">ECT2AJA-044</strain>
    </source>
</reference>
<dbReference type="Gene3D" id="3.30.70.1520">
    <property type="entry name" value="Heterotetrameric sarcosine oxidase"/>
    <property type="match status" value="1"/>
</dbReference>
<dbReference type="InterPro" id="IPR027266">
    <property type="entry name" value="TrmE/GcvT-like"/>
</dbReference>
<dbReference type="EMBL" id="CP060010">
    <property type="protein sequence ID" value="QTN37232.1"/>
    <property type="molecule type" value="Genomic_DNA"/>
</dbReference>
<sequence length="184" mass="19242">MTDLTPLTPLGGASPRVDTLGSVTITEVTDRALASVATRKGMDANDGFKALGFAGTPDVCTMAEANGSRAWWMGPDQYLVDAPFDQSGTWAANVKDAMGDTASVTDQSEGFCRFDLAGEGCVDLLQRLCGLDSETMQPGSAQRTQLHHMGCVVIRSEAGWSVLGAHSSAGSLHHALLEVAVGLQ</sequence>
<gene>
    <name evidence="1" type="ORF">HZ995_06955</name>
</gene>
<dbReference type="Gene3D" id="3.30.1360.120">
    <property type="entry name" value="Probable tRNA modification gtpase trme, domain 1"/>
    <property type="match status" value="1"/>
</dbReference>
<dbReference type="RefSeq" id="WP_209357940.1">
    <property type="nucleotide sequence ID" value="NZ_CP060010.1"/>
</dbReference>
<dbReference type="KEGG" id="cact:HZ995_06955"/>
<evidence type="ECO:0000313" key="2">
    <source>
        <dbReference type="Proteomes" id="UP000665026"/>
    </source>
</evidence>
<accession>A0A975ERU1</accession>
<proteinExistence type="predicted"/>
<evidence type="ECO:0000313" key="1">
    <source>
        <dbReference type="EMBL" id="QTN37232.1"/>
    </source>
</evidence>
<dbReference type="Proteomes" id="UP000665026">
    <property type="component" value="Chromosome"/>
</dbReference>
<name>A0A975ERU1_9RHOB</name>
<organism evidence="1 2">
    <name type="scientific">Cognatishimia activa</name>
    <dbReference type="NCBI Taxonomy" id="1715691"/>
    <lineage>
        <taxon>Bacteria</taxon>
        <taxon>Pseudomonadati</taxon>
        <taxon>Pseudomonadota</taxon>
        <taxon>Alphaproteobacteria</taxon>
        <taxon>Rhodobacterales</taxon>
        <taxon>Paracoccaceae</taxon>
        <taxon>Cognatishimia</taxon>
    </lineage>
</organism>
<dbReference type="SUPFAM" id="SSF103025">
    <property type="entry name" value="Folate-binding domain"/>
    <property type="match status" value="1"/>
</dbReference>
<protein>
    <submittedName>
        <fullName evidence="1">Sarcosine oxidase subunit gamma</fullName>
    </submittedName>
</protein>
<dbReference type="AlphaFoldDB" id="A0A975ERU1"/>